<dbReference type="InterPro" id="IPR003439">
    <property type="entry name" value="ABC_transporter-like_ATP-bd"/>
</dbReference>
<dbReference type="AlphaFoldDB" id="A0A7W3J8L4"/>
<feature type="region of interest" description="Disordered" evidence="5">
    <location>
        <begin position="339"/>
        <end position="369"/>
    </location>
</feature>
<reference evidence="7 8" key="1">
    <citation type="submission" date="2020-07" db="EMBL/GenBank/DDBJ databases">
        <title>Sequencing the genomes of 1000 actinobacteria strains.</title>
        <authorList>
            <person name="Klenk H.-P."/>
        </authorList>
    </citation>
    <scope>NUCLEOTIDE SEQUENCE [LARGE SCALE GENOMIC DNA]</scope>
    <source>
        <strain evidence="7 8">DSM 44121</strain>
    </source>
</reference>
<dbReference type="PROSITE" id="PS50893">
    <property type="entry name" value="ABC_TRANSPORTER_2"/>
    <property type="match status" value="1"/>
</dbReference>
<dbReference type="SMART" id="SM00382">
    <property type="entry name" value="AAA"/>
    <property type="match status" value="1"/>
</dbReference>
<evidence type="ECO:0000256" key="4">
    <source>
        <dbReference type="ARBA" id="ARBA00022840"/>
    </source>
</evidence>
<evidence type="ECO:0000256" key="2">
    <source>
        <dbReference type="ARBA" id="ARBA00022448"/>
    </source>
</evidence>
<evidence type="ECO:0000313" key="8">
    <source>
        <dbReference type="Proteomes" id="UP000540568"/>
    </source>
</evidence>
<evidence type="ECO:0000256" key="3">
    <source>
        <dbReference type="ARBA" id="ARBA00022741"/>
    </source>
</evidence>
<organism evidence="7 8">
    <name type="scientific">Promicromonospora sukumoe</name>
    <dbReference type="NCBI Taxonomy" id="88382"/>
    <lineage>
        <taxon>Bacteria</taxon>
        <taxon>Bacillati</taxon>
        <taxon>Actinomycetota</taxon>
        <taxon>Actinomycetes</taxon>
        <taxon>Micrococcales</taxon>
        <taxon>Promicromonosporaceae</taxon>
        <taxon>Promicromonospora</taxon>
    </lineage>
</organism>
<dbReference type="FunFam" id="3.40.50.300:FF:000016">
    <property type="entry name" value="Oligopeptide ABC transporter ATP-binding component"/>
    <property type="match status" value="1"/>
</dbReference>
<evidence type="ECO:0000256" key="5">
    <source>
        <dbReference type="SAM" id="MobiDB-lite"/>
    </source>
</evidence>
<dbReference type="InterPro" id="IPR003593">
    <property type="entry name" value="AAA+_ATPase"/>
</dbReference>
<proteinExistence type="inferred from homology"/>
<dbReference type="InterPro" id="IPR017871">
    <property type="entry name" value="ABC_transporter-like_CS"/>
</dbReference>
<dbReference type="SUPFAM" id="SSF52540">
    <property type="entry name" value="P-loop containing nucleoside triphosphate hydrolases"/>
    <property type="match status" value="1"/>
</dbReference>
<sequence>MVTQIMSDAEQGTTDTVSDVLHVTGLTVEYVTDGDPVRACADVTFTLRRGEILGVAGESGSGKSTLITALTRLQRPPAVTTAGSIVFHPRDGGPAIDLVTASPRALRALRWTSLSIVLQSAMDALNPVMRLGAQFADALRTHDRTLSKDAAWARAAELLATVGISGDRARSYPHELSGGMRQRASIALALACGPELVVMDEPTTAVDVVMQRQILAQVLRLRRTLGFAVVFVTHDLSLLLELADRIAIMYAGRIVELGTARELYDDPRHPYTRGLRDSFPPLHAPLTRLTGIPGTPPDLRRPPSGCPFHPRCAARFEGCDTHLPELITKGGHAVACRLHEPTERPDPAPDSASGPASDTRPDRTEGGAS</sequence>
<dbReference type="NCBIfam" id="TIGR01727">
    <property type="entry name" value="oligo_HPY"/>
    <property type="match status" value="1"/>
</dbReference>
<keyword evidence="4 7" id="KW-0067">ATP-binding</keyword>
<dbReference type="Proteomes" id="UP000540568">
    <property type="component" value="Unassembled WGS sequence"/>
</dbReference>
<dbReference type="RefSeq" id="WP_182616205.1">
    <property type="nucleotide sequence ID" value="NZ_BAAATF010000003.1"/>
</dbReference>
<dbReference type="CDD" id="cd03257">
    <property type="entry name" value="ABC_NikE_OppD_transporters"/>
    <property type="match status" value="1"/>
</dbReference>
<keyword evidence="3" id="KW-0547">Nucleotide-binding</keyword>
<keyword evidence="2" id="KW-0813">Transport</keyword>
<feature type="compositionally biased region" description="Basic and acidic residues" evidence="5">
    <location>
        <begin position="359"/>
        <end position="369"/>
    </location>
</feature>
<dbReference type="InterPro" id="IPR027417">
    <property type="entry name" value="P-loop_NTPase"/>
</dbReference>
<dbReference type="Pfam" id="PF00005">
    <property type="entry name" value="ABC_tran"/>
    <property type="match status" value="1"/>
</dbReference>
<feature type="compositionally biased region" description="Low complexity" evidence="5">
    <location>
        <begin position="349"/>
        <end position="358"/>
    </location>
</feature>
<evidence type="ECO:0000256" key="1">
    <source>
        <dbReference type="ARBA" id="ARBA00005417"/>
    </source>
</evidence>
<dbReference type="GO" id="GO:0005524">
    <property type="term" value="F:ATP binding"/>
    <property type="evidence" value="ECO:0007669"/>
    <property type="project" value="UniProtKB-KW"/>
</dbReference>
<dbReference type="PANTHER" id="PTHR43067">
    <property type="entry name" value="OLIGOPEPTIDE/DIPEPTIDE ABC TRANSPORTER, ATPASE SUBUNIT"/>
    <property type="match status" value="1"/>
</dbReference>
<comment type="caution">
    <text evidence="7">The sequence shown here is derived from an EMBL/GenBank/DDBJ whole genome shotgun (WGS) entry which is preliminary data.</text>
</comment>
<gene>
    <name evidence="7" type="ORF">FHX71_002239</name>
</gene>
<dbReference type="PANTHER" id="PTHR43067:SF3">
    <property type="entry name" value="MALTOSE ABC TRANSPORTER, ATP-BINDING PROTEIN"/>
    <property type="match status" value="1"/>
</dbReference>
<dbReference type="GO" id="GO:0016887">
    <property type="term" value="F:ATP hydrolysis activity"/>
    <property type="evidence" value="ECO:0007669"/>
    <property type="project" value="InterPro"/>
</dbReference>
<dbReference type="GO" id="GO:0015833">
    <property type="term" value="P:peptide transport"/>
    <property type="evidence" value="ECO:0007669"/>
    <property type="project" value="InterPro"/>
</dbReference>
<dbReference type="Gene3D" id="3.40.50.300">
    <property type="entry name" value="P-loop containing nucleotide triphosphate hydrolases"/>
    <property type="match status" value="1"/>
</dbReference>
<dbReference type="InterPro" id="IPR013563">
    <property type="entry name" value="Oligopep_ABC_C"/>
</dbReference>
<feature type="domain" description="ABC transporter" evidence="6">
    <location>
        <begin position="21"/>
        <end position="276"/>
    </location>
</feature>
<name>A0A7W3J8L4_9MICO</name>
<dbReference type="EMBL" id="JACGWV010000001">
    <property type="protein sequence ID" value="MBA8808297.1"/>
    <property type="molecule type" value="Genomic_DNA"/>
</dbReference>
<accession>A0A7W3J8L4</accession>
<evidence type="ECO:0000259" key="6">
    <source>
        <dbReference type="PROSITE" id="PS50893"/>
    </source>
</evidence>
<dbReference type="Pfam" id="PF08352">
    <property type="entry name" value="oligo_HPY"/>
    <property type="match status" value="1"/>
</dbReference>
<comment type="similarity">
    <text evidence="1">Belongs to the ABC transporter superfamily.</text>
</comment>
<keyword evidence="8" id="KW-1185">Reference proteome</keyword>
<protein>
    <submittedName>
        <fullName evidence="7">Peptide/nickel transport system ATP-binding protein</fullName>
    </submittedName>
</protein>
<dbReference type="PROSITE" id="PS00211">
    <property type="entry name" value="ABC_TRANSPORTER_1"/>
    <property type="match status" value="1"/>
</dbReference>
<evidence type="ECO:0000313" key="7">
    <source>
        <dbReference type="EMBL" id="MBA8808297.1"/>
    </source>
</evidence>